<evidence type="ECO:0000313" key="2">
    <source>
        <dbReference type="Proteomes" id="UP000226420"/>
    </source>
</evidence>
<sequence length="279" mass="29435">MKDLTEGPETKDKVLNAIAHAIVGAAAGKNAVENNHLSTTEKLTLTDKENKYASLCQGGDSGSGACQTLKADIDILRQKGQSIDKVEESELGPDFQLSGSEKFEHKPGDVVPCVNSGNGLCVVTSESANGGKEWVLESATDSQAQQALSQNKESEAFIKELGAAYFNAGCGLPGAASTICQAYSASGGPNPIDGKVPTDGERSMWALNAALNTVGGAAILKPGKDVGAGKGTINTSTLNPNEVRLSQNTVSYNKTDSSDWTKIYIRRSCSQHEKRWLER</sequence>
<dbReference type="RefSeq" id="WP_074822173.1">
    <property type="nucleotide sequence ID" value="NZ_FOLW01000004.1"/>
</dbReference>
<name>A0AAJ4WAH5_9GAMM</name>
<dbReference type="EMBL" id="FOLW01000004">
    <property type="protein sequence ID" value="SFC76710.1"/>
    <property type="molecule type" value="Genomic_DNA"/>
</dbReference>
<dbReference type="AlphaFoldDB" id="A0AAJ4WAH5"/>
<organism evidence="1 2">
    <name type="scientific">Pragia fontium DSM 5563 = ATCC 49100</name>
    <dbReference type="NCBI Taxonomy" id="1122977"/>
    <lineage>
        <taxon>Bacteria</taxon>
        <taxon>Pseudomonadati</taxon>
        <taxon>Pseudomonadota</taxon>
        <taxon>Gammaproteobacteria</taxon>
        <taxon>Enterobacterales</taxon>
        <taxon>Budviciaceae</taxon>
        <taxon>Pragia</taxon>
    </lineage>
</organism>
<comment type="caution">
    <text evidence="1">The sequence shown here is derived from an EMBL/GenBank/DDBJ whole genome shotgun (WGS) entry which is preliminary data.</text>
</comment>
<proteinExistence type="predicted"/>
<accession>A0AAJ4WAH5</accession>
<reference evidence="1 2" key="1">
    <citation type="submission" date="2016-10" db="EMBL/GenBank/DDBJ databases">
        <authorList>
            <person name="Varghese N."/>
            <person name="Submissions S."/>
        </authorList>
    </citation>
    <scope>NUCLEOTIDE SEQUENCE [LARGE SCALE GENOMIC DNA]</scope>
    <source>
        <strain evidence="1 2">DSM 5563</strain>
    </source>
</reference>
<protein>
    <submittedName>
        <fullName evidence="1">Pre-toxin domain with VENN motif-containing protein</fullName>
    </submittedName>
</protein>
<gene>
    <name evidence="1" type="ORF">SAMN02745723_10470</name>
</gene>
<evidence type="ECO:0000313" key="1">
    <source>
        <dbReference type="EMBL" id="SFC76710.1"/>
    </source>
</evidence>
<dbReference type="Proteomes" id="UP000226420">
    <property type="component" value="Unassembled WGS sequence"/>
</dbReference>